<accession>A0A7X2V3J8</accession>
<name>A0A7X2V3J8_9BACI</name>
<evidence type="ECO:0008006" key="3">
    <source>
        <dbReference type="Google" id="ProtNLM"/>
    </source>
</evidence>
<dbReference type="Proteomes" id="UP000434639">
    <property type="component" value="Unassembled WGS sequence"/>
</dbReference>
<dbReference type="RefSeq" id="WP_155110630.1">
    <property type="nucleotide sequence ID" value="NZ_WMIB01000001.1"/>
</dbReference>
<dbReference type="EMBL" id="WMIB01000001">
    <property type="protein sequence ID" value="MTH52096.1"/>
    <property type="molecule type" value="Genomic_DNA"/>
</dbReference>
<evidence type="ECO:0000313" key="2">
    <source>
        <dbReference type="Proteomes" id="UP000434639"/>
    </source>
</evidence>
<organism evidence="1 2">
    <name type="scientific">Metabacillus mangrovi</name>
    <dbReference type="NCBI Taxonomy" id="1491830"/>
    <lineage>
        <taxon>Bacteria</taxon>
        <taxon>Bacillati</taxon>
        <taxon>Bacillota</taxon>
        <taxon>Bacilli</taxon>
        <taxon>Bacillales</taxon>
        <taxon>Bacillaceae</taxon>
        <taxon>Metabacillus</taxon>
    </lineage>
</organism>
<reference evidence="1 2" key="1">
    <citation type="journal article" date="2017" name="Int. J. Syst. Evol. Microbiol.">
        <title>Bacillus mangrovi sp. nov., isolated from a sediment sample from a mangrove forest.</title>
        <authorList>
            <person name="Gupta V."/>
            <person name="Singh P.K."/>
            <person name="Korpole S."/>
            <person name="Tanuku N.R.S."/>
            <person name="Pinnaka A.K."/>
        </authorList>
    </citation>
    <scope>NUCLEOTIDE SEQUENCE [LARGE SCALE GENOMIC DNA]</scope>
    <source>
        <strain evidence="1 2">KCTC 33872</strain>
    </source>
</reference>
<dbReference type="OrthoDB" id="2915262at2"/>
<proteinExistence type="predicted"/>
<keyword evidence="2" id="KW-1185">Reference proteome</keyword>
<comment type="caution">
    <text evidence="1">The sequence shown here is derived from an EMBL/GenBank/DDBJ whole genome shotgun (WGS) entry which is preliminary data.</text>
</comment>
<gene>
    <name evidence="1" type="ORF">GKZ89_01665</name>
</gene>
<dbReference type="AlphaFoldDB" id="A0A7X2V3J8"/>
<protein>
    <recommendedName>
        <fullName evidence="3">Endonuclease</fullName>
    </recommendedName>
</protein>
<sequence length="61" mass="7354">MKNKHLEEPIRQAFNEIYQDLDKLVYIANHANVFNHLEITRVERKIKQNVKAIEYLMINSK</sequence>
<evidence type="ECO:0000313" key="1">
    <source>
        <dbReference type="EMBL" id="MTH52096.1"/>
    </source>
</evidence>